<accession>Q5F0G9</accession>
<name>Q5F0G9_NEUCS</name>
<dbReference type="AlphaFoldDB" id="Q5F0G9"/>
<reference evidence="1" key="1">
    <citation type="journal article" date="2005" name="Fungal Genet. Biol.">
        <title>Intramolecular recombination and deletions in mitochondrial DNA of senescent, a nuclear-gene mutant of Neurospora crassa exhibiting 'death' phenotype.</title>
        <authorList>
            <person name="D'Souza A.D."/>
            <person name="Bertrand H."/>
            <person name="Maheshwari R."/>
        </authorList>
    </citation>
    <scope>NUCLEOTIDE SEQUENCE</scope>
</reference>
<geneLocation type="mitochondrion" evidence="1"/>
<sequence length="154" mass="16455">MSGAHFAAHSVAFGTVLGVFASHRTLSLLIITNNCLLSQHVAVLTSKSPASCLADDWSFRIIIIIIPRVAWSQVEFVRLGVGRCMFIVYDWGGDPATHYVESGDPGPLRGRALCNLLVGDELTLRTPPQTCPPPPCSTAGGKGGLGSLWINLRT</sequence>
<keyword evidence="1" id="KW-0496">Mitochondrion</keyword>
<proteinExistence type="predicted"/>
<dbReference type="VEuPathDB" id="FungiDB:NCU16023"/>
<protein>
    <submittedName>
        <fullName evidence="1">Uncharacterized protein</fullName>
    </submittedName>
</protein>
<dbReference type="EMBL" id="AY548156">
    <property type="protein sequence ID" value="AAT74906.1"/>
    <property type="molecule type" value="Genomic_DNA"/>
</dbReference>
<organism evidence="1">
    <name type="scientific">Neurospora crassa</name>
    <dbReference type="NCBI Taxonomy" id="5141"/>
    <lineage>
        <taxon>Eukaryota</taxon>
        <taxon>Fungi</taxon>
        <taxon>Dikarya</taxon>
        <taxon>Ascomycota</taxon>
        <taxon>Pezizomycotina</taxon>
        <taxon>Sordariomycetes</taxon>
        <taxon>Sordariomycetidae</taxon>
        <taxon>Sordariales</taxon>
        <taxon>Sordariaceae</taxon>
        <taxon>Neurospora</taxon>
    </lineage>
</organism>
<evidence type="ECO:0000313" key="1">
    <source>
        <dbReference type="EMBL" id="AAT74906.1"/>
    </source>
</evidence>